<sequence>MTLCKHAFHLCSNHHLCLAKYRDLNHVLPSMTLKSRRHLSQAMNSNLKHAFLVDTLALVRGLEAKGVSPKQVERKWSNIRRESVLVRRMRRGIERKSGLILQNLRQQKSLSDTRSEESSPVLRMGRPPPMWLLRCNEY</sequence>
<dbReference type="AlphaFoldDB" id="A0AAQ3NT77"/>
<proteinExistence type="predicted"/>
<dbReference type="Proteomes" id="UP001374535">
    <property type="component" value="Chromosome 4"/>
</dbReference>
<keyword evidence="2" id="KW-1185">Reference proteome</keyword>
<organism evidence="1 2">
    <name type="scientific">Vigna mungo</name>
    <name type="common">Black gram</name>
    <name type="synonym">Phaseolus mungo</name>
    <dbReference type="NCBI Taxonomy" id="3915"/>
    <lineage>
        <taxon>Eukaryota</taxon>
        <taxon>Viridiplantae</taxon>
        <taxon>Streptophyta</taxon>
        <taxon>Embryophyta</taxon>
        <taxon>Tracheophyta</taxon>
        <taxon>Spermatophyta</taxon>
        <taxon>Magnoliopsida</taxon>
        <taxon>eudicotyledons</taxon>
        <taxon>Gunneridae</taxon>
        <taxon>Pentapetalae</taxon>
        <taxon>rosids</taxon>
        <taxon>fabids</taxon>
        <taxon>Fabales</taxon>
        <taxon>Fabaceae</taxon>
        <taxon>Papilionoideae</taxon>
        <taxon>50 kb inversion clade</taxon>
        <taxon>NPAAA clade</taxon>
        <taxon>indigoferoid/millettioid clade</taxon>
        <taxon>Phaseoleae</taxon>
        <taxon>Vigna</taxon>
    </lineage>
</organism>
<accession>A0AAQ3NT77</accession>
<protein>
    <submittedName>
        <fullName evidence="1">Uncharacterized protein</fullName>
    </submittedName>
</protein>
<evidence type="ECO:0000313" key="1">
    <source>
        <dbReference type="EMBL" id="WVZ15380.1"/>
    </source>
</evidence>
<gene>
    <name evidence="1" type="ORF">V8G54_012946</name>
</gene>
<dbReference type="EMBL" id="CP144697">
    <property type="protein sequence ID" value="WVZ15380.1"/>
    <property type="molecule type" value="Genomic_DNA"/>
</dbReference>
<evidence type="ECO:0000313" key="2">
    <source>
        <dbReference type="Proteomes" id="UP001374535"/>
    </source>
</evidence>
<name>A0AAQ3NT77_VIGMU</name>
<reference evidence="1 2" key="1">
    <citation type="journal article" date="2023" name="Life. Sci Alliance">
        <title>Evolutionary insights into 3D genome organization and epigenetic landscape of Vigna mungo.</title>
        <authorList>
            <person name="Junaid A."/>
            <person name="Singh B."/>
            <person name="Bhatia S."/>
        </authorList>
    </citation>
    <scope>NUCLEOTIDE SEQUENCE [LARGE SCALE GENOMIC DNA]</scope>
    <source>
        <strain evidence="1">Urdbean</strain>
    </source>
</reference>